<dbReference type="GO" id="GO:0008270">
    <property type="term" value="F:zinc ion binding"/>
    <property type="evidence" value="ECO:0007669"/>
    <property type="project" value="UniProtKB-KW"/>
</dbReference>
<evidence type="ECO:0000313" key="8">
    <source>
        <dbReference type="EMBL" id="KAK9928705.1"/>
    </source>
</evidence>
<dbReference type="Proteomes" id="UP001457282">
    <property type="component" value="Unassembled WGS sequence"/>
</dbReference>
<proteinExistence type="predicted"/>
<feature type="domain" description="GRF-type" evidence="6">
    <location>
        <begin position="11"/>
        <end position="55"/>
    </location>
</feature>
<name>A0AAW1WXC7_RUBAR</name>
<evidence type="ECO:0000256" key="4">
    <source>
        <dbReference type="PROSITE-ProRule" id="PRU01343"/>
    </source>
</evidence>
<accession>A0AAW1WXC7</accession>
<keyword evidence="1" id="KW-0479">Metal-binding</keyword>
<dbReference type="EMBL" id="JBEDUW010000005">
    <property type="protein sequence ID" value="KAK9928703.1"/>
    <property type="molecule type" value="Genomic_DNA"/>
</dbReference>
<keyword evidence="2 4" id="KW-0863">Zinc-finger</keyword>
<feature type="coiled-coil region" evidence="5">
    <location>
        <begin position="64"/>
        <end position="98"/>
    </location>
</feature>
<evidence type="ECO:0000259" key="6">
    <source>
        <dbReference type="PROSITE" id="PS51999"/>
    </source>
</evidence>
<keyword evidence="3" id="KW-0862">Zinc</keyword>
<evidence type="ECO:0000256" key="3">
    <source>
        <dbReference type="ARBA" id="ARBA00022833"/>
    </source>
</evidence>
<keyword evidence="9" id="KW-1185">Reference proteome</keyword>
<evidence type="ECO:0000313" key="7">
    <source>
        <dbReference type="EMBL" id="KAK9928703.1"/>
    </source>
</evidence>
<dbReference type="PROSITE" id="PS51999">
    <property type="entry name" value="ZF_GRF"/>
    <property type="match status" value="1"/>
</dbReference>
<evidence type="ECO:0000313" key="9">
    <source>
        <dbReference type="Proteomes" id="UP001457282"/>
    </source>
</evidence>
<dbReference type="AlphaFoldDB" id="A0AAW1WXC7"/>
<keyword evidence="5" id="KW-0175">Coiled coil</keyword>
<dbReference type="PANTHER" id="PTHR33248">
    <property type="entry name" value="ZINC ION-BINDING PROTEIN"/>
    <property type="match status" value="1"/>
</dbReference>
<gene>
    <name evidence="7" type="ORF">M0R45_025826</name>
    <name evidence="8" type="ORF">M0R45_025828</name>
</gene>
<comment type="caution">
    <text evidence="8">The sequence shown here is derived from an EMBL/GenBank/DDBJ whole genome shotgun (WGS) entry which is preliminary data.</text>
</comment>
<evidence type="ECO:0000256" key="2">
    <source>
        <dbReference type="ARBA" id="ARBA00022771"/>
    </source>
</evidence>
<evidence type="ECO:0000256" key="1">
    <source>
        <dbReference type="ARBA" id="ARBA00022723"/>
    </source>
</evidence>
<organism evidence="8 9">
    <name type="scientific">Rubus argutus</name>
    <name type="common">Southern blackberry</name>
    <dbReference type="NCBI Taxonomy" id="59490"/>
    <lineage>
        <taxon>Eukaryota</taxon>
        <taxon>Viridiplantae</taxon>
        <taxon>Streptophyta</taxon>
        <taxon>Embryophyta</taxon>
        <taxon>Tracheophyta</taxon>
        <taxon>Spermatophyta</taxon>
        <taxon>Magnoliopsida</taxon>
        <taxon>eudicotyledons</taxon>
        <taxon>Gunneridae</taxon>
        <taxon>Pentapetalae</taxon>
        <taxon>rosids</taxon>
        <taxon>fabids</taxon>
        <taxon>Rosales</taxon>
        <taxon>Rosaceae</taxon>
        <taxon>Rosoideae</taxon>
        <taxon>Rosoideae incertae sedis</taxon>
        <taxon>Rubus</taxon>
    </lineage>
</organism>
<dbReference type="InterPro" id="IPR010666">
    <property type="entry name" value="Znf_GRF"/>
</dbReference>
<dbReference type="EMBL" id="JBEDUW010000005">
    <property type="protein sequence ID" value="KAK9928705.1"/>
    <property type="molecule type" value="Genomic_DNA"/>
</dbReference>
<protein>
    <recommendedName>
        <fullName evidence="6">GRF-type domain-containing protein</fullName>
    </recommendedName>
</protein>
<reference evidence="8 9" key="1">
    <citation type="journal article" date="2023" name="G3 (Bethesda)">
        <title>A chromosome-length genome assembly and annotation of blackberry (Rubus argutus, cv. 'Hillquist').</title>
        <authorList>
            <person name="Bruna T."/>
            <person name="Aryal R."/>
            <person name="Dudchenko O."/>
            <person name="Sargent D.J."/>
            <person name="Mead D."/>
            <person name="Buti M."/>
            <person name="Cavallini A."/>
            <person name="Hytonen T."/>
            <person name="Andres J."/>
            <person name="Pham M."/>
            <person name="Weisz D."/>
            <person name="Mascagni F."/>
            <person name="Usai G."/>
            <person name="Natali L."/>
            <person name="Bassil N."/>
            <person name="Fernandez G.E."/>
            <person name="Lomsadze A."/>
            <person name="Armour M."/>
            <person name="Olukolu B."/>
            <person name="Poorten T."/>
            <person name="Britton C."/>
            <person name="Davik J."/>
            <person name="Ashrafi H."/>
            <person name="Aiden E.L."/>
            <person name="Borodovsky M."/>
            <person name="Worthington M."/>
        </authorList>
    </citation>
    <scope>NUCLEOTIDE SEQUENCE [LARGE SCALE GENOMIC DNA]</scope>
    <source>
        <strain evidence="8">PI 553951</strain>
    </source>
</reference>
<sequence>MEVERDQTRYCYCGVLAKQFVSWTDEDPGRRFWSCNKYKPEGNEHCNLFMWIDPPWCPRASSVIKGLQRNRNILQNQLRSLRDSKARMQVELDVMRAKEMILDEEVNESRAKENKGWIVGIVYWIYLLAAKFAMQKMIEGNDELEASYEYLQNEDDEPGQIITKMSIDTIFITSKVFSNITFPVFGNASQQRFNIFLH</sequence>
<evidence type="ECO:0000256" key="5">
    <source>
        <dbReference type="SAM" id="Coils"/>
    </source>
</evidence>